<dbReference type="GO" id="GO:0016020">
    <property type="term" value="C:membrane"/>
    <property type="evidence" value="ECO:0007669"/>
    <property type="project" value="TreeGrafter"/>
</dbReference>
<dbReference type="Pfam" id="PF12051">
    <property type="entry name" value="DUF3533"/>
    <property type="match status" value="1"/>
</dbReference>
<dbReference type="InterPro" id="IPR022703">
    <property type="entry name" value="DUF3533"/>
</dbReference>
<evidence type="ECO:0000313" key="5">
    <source>
        <dbReference type="Proteomes" id="UP000250266"/>
    </source>
</evidence>
<reference evidence="4 5" key="1">
    <citation type="journal article" date="2016" name="Nat. Commun.">
        <title>Ectomycorrhizal ecology is imprinted in the genome of the dominant symbiotic fungus Cenococcum geophilum.</title>
        <authorList>
            <consortium name="DOE Joint Genome Institute"/>
            <person name="Peter M."/>
            <person name="Kohler A."/>
            <person name="Ohm R.A."/>
            <person name="Kuo A."/>
            <person name="Krutzmann J."/>
            <person name="Morin E."/>
            <person name="Arend M."/>
            <person name="Barry K.W."/>
            <person name="Binder M."/>
            <person name="Choi C."/>
            <person name="Clum A."/>
            <person name="Copeland A."/>
            <person name="Grisel N."/>
            <person name="Haridas S."/>
            <person name="Kipfer T."/>
            <person name="LaButti K."/>
            <person name="Lindquist E."/>
            <person name="Lipzen A."/>
            <person name="Maire R."/>
            <person name="Meier B."/>
            <person name="Mihaltcheva S."/>
            <person name="Molinier V."/>
            <person name="Murat C."/>
            <person name="Poggeler S."/>
            <person name="Quandt C.A."/>
            <person name="Sperisen C."/>
            <person name="Tritt A."/>
            <person name="Tisserant E."/>
            <person name="Crous P.W."/>
            <person name="Henrissat B."/>
            <person name="Nehls U."/>
            <person name="Egli S."/>
            <person name="Spatafora J.W."/>
            <person name="Grigoriev I.V."/>
            <person name="Martin F.M."/>
        </authorList>
    </citation>
    <scope>NUCLEOTIDE SEQUENCE [LARGE SCALE GENOMIC DNA]</scope>
    <source>
        <strain evidence="4 5">CBS 459.81</strain>
    </source>
</reference>
<proteinExistence type="predicted"/>
<feature type="transmembrane region" description="Helical" evidence="2">
    <location>
        <begin position="221"/>
        <end position="240"/>
    </location>
</feature>
<feature type="domain" description="DUF3533" evidence="3">
    <location>
        <begin position="36"/>
        <end position="392"/>
    </location>
</feature>
<feature type="region of interest" description="Disordered" evidence="1">
    <location>
        <begin position="455"/>
        <end position="479"/>
    </location>
</feature>
<accession>A0A8E2E1X3</accession>
<dbReference type="InterPro" id="IPR053001">
    <property type="entry name" value="MNNG_permease-like"/>
</dbReference>
<dbReference type="PANTHER" id="PTHR34814">
    <property type="entry name" value="NITROSOGUANIDINE RESISTANCE PROTEIN SNG1"/>
    <property type="match status" value="1"/>
</dbReference>
<gene>
    <name evidence="4" type="ORF">K432DRAFT_385968</name>
</gene>
<feature type="transmembrane region" description="Helical" evidence="2">
    <location>
        <begin position="325"/>
        <end position="346"/>
    </location>
</feature>
<feature type="transmembrane region" description="Helical" evidence="2">
    <location>
        <begin position="382"/>
        <end position="402"/>
    </location>
</feature>
<sequence>MPISQIYSRAHENRHQLSHPALAAVRKAFFKAAGRNFLLLQILFLALFAYIFGSIFEQGSRTHNLKVLFVDYDDGTVGASIRNAYKSLKGDSFPSLVERSMSDFLTPDDLRREVCDTHYWAAIYTSLGASGRLQDALMTGSSSYDKDNVLSYIWNEARYPAVIDSSISANLLALSSAARIAYANENWTFVENSTSATFSIFADPWHLTSVNIQPTAQGARLIYNTIVIILIVMQEFFYLGTINNLYEAFKVYSRLDPHRVVLVRFGISAAYTCIGSLCTAGAIWAFRAGWNVNGNQFVLSWLVFWLFAHVNFLTMDVFTVWLPPWGVPMALISWVIFNITSILLPFELSPKFYRWAYVMPAHEVYQVLVDIWSGGCNPQLSYALPVLFILELSSLLLSALGVHRRSHYAIIKEEADEKAFQMRVDTAIKIQQQGVIERTKTQKADIAGGEITVADENERKSVEKREEEEEEEREEISDVLRKEDSEIKKVQSRASQSISYGPAFGFLFGAGDGSSS</sequence>
<feature type="transmembrane region" description="Helical" evidence="2">
    <location>
        <begin position="36"/>
        <end position="56"/>
    </location>
</feature>
<organism evidence="4 5">
    <name type="scientific">Lepidopterella palustris CBS 459.81</name>
    <dbReference type="NCBI Taxonomy" id="1314670"/>
    <lineage>
        <taxon>Eukaryota</taxon>
        <taxon>Fungi</taxon>
        <taxon>Dikarya</taxon>
        <taxon>Ascomycota</taxon>
        <taxon>Pezizomycotina</taxon>
        <taxon>Dothideomycetes</taxon>
        <taxon>Pleosporomycetidae</taxon>
        <taxon>Mytilinidiales</taxon>
        <taxon>Argynnaceae</taxon>
        <taxon>Lepidopterella</taxon>
    </lineage>
</organism>
<feature type="compositionally biased region" description="Acidic residues" evidence="1">
    <location>
        <begin position="466"/>
        <end position="475"/>
    </location>
</feature>
<keyword evidence="2" id="KW-1133">Transmembrane helix</keyword>
<dbReference type="EMBL" id="KV745278">
    <property type="protein sequence ID" value="OCK75750.1"/>
    <property type="molecule type" value="Genomic_DNA"/>
</dbReference>
<feature type="transmembrane region" description="Helical" evidence="2">
    <location>
        <begin position="261"/>
        <end position="286"/>
    </location>
</feature>
<protein>
    <submittedName>
        <fullName evidence="4">Putative Nitrosoguanidine resistance protein SNG1</fullName>
    </submittedName>
</protein>
<dbReference type="Proteomes" id="UP000250266">
    <property type="component" value="Unassembled WGS sequence"/>
</dbReference>
<evidence type="ECO:0000313" key="4">
    <source>
        <dbReference type="EMBL" id="OCK75750.1"/>
    </source>
</evidence>
<keyword evidence="5" id="KW-1185">Reference proteome</keyword>
<dbReference type="OrthoDB" id="2140105at2759"/>
<dbReference type="PANTHER" id="PTHR34814:SF2">
    <property type="entry name" value="DUF3533 DOMAIN-CONTAINING PROTEIN"/>
    <property type="match status" value="1"/>
</dbReference>
<evidence type="ECO:0000256" key="2">
    <source>
        <dbReference type="SAM" id="Phobius"/>
    </source>
</evidence>
<evidence type="ECO:0000256" key="1">
    <source>
        <dbReference type="SAM" id="MobiDB-lite"/>
    </source>
</evidence>
<dbReference type="AlphaFoldDB" id="A0A8E2E1X3"/>
<keyword evidence="2" id="KW-0472">Membrane</keyword>
<keyword evidence="2" id="KW-0812">Transmembrane</keyword>
<feature type="transmembrane region" description="Helical" evidence="2">
    <location>
        <begin position="298"/>
        <end position="318"/>
    </location>
</feature>
<feature type="compositionally biased region" description="Basic and acidic residues" evidence="1">
    <location>
        <begin position="456"/>
        <end position="465"/>
    </location>
</feature>
<name>A0A8E2E1X3_9PEZI</name>
<evidence type="ECO:0000259" key="3">
    <source>
        <dbReference type="Pfam" id="PF12051"/>
    </source>
</evidence>